<organism evidence="2 3">
    <name type="scientific">Bacterioplanes sanyensis</name>
    <dbReference type="NCBI Taxonomy" id="1249553"/>
    <lineage>
        <taxon>Bacteria</taxon>
        <taxon>Pseudomonadati</taxon>
        <taxon>Pseudomonadota</taxon>
        <taxon>Gammaproteobacteria</taxon>
        <taxon>Oceanospirillales</taxon>
        <taxon>Oceanospirillaceae</taxon>
        <taxon>Bacterioplanes</taxon>
    </lineage>
</organism>
<proteinExistence type="predicted"/>
<feature type="domain" description="CheW-like" evidence="1">
    <location>
        <begin position="11"/>
        <end position="155"/>
    </location>
</feature>
<evidence type="ECO:0000259" key="1">
    <source>
        <dbReference type="PROSITE" id="PS50851"/>
    </source>
</evidence>
<dbReference type="GO" id="GO:0005829">
    <property type="term" value="C:cytosol"/>
    <property type="evidence" value="ECO:0007669"/>
    <property type="project" value="TreeGrafter"/>
</dbReference>
<accession>A0A222FLR9</accession>
<evidence type="ECO:0000313" key="3">
    <source>
        <dbReference type="Proteomes" id="UP000202440"/>
    </source>
</evidence>
<dbReference type="GO" id="GO:0006935">
    <property type="term" value="P:chemotaxis"/>
    <property type="evidence" value="ECO:0007669"/>
    <property type="project" value="InterPro"/>
</dbReference>
<dbReference type="PANTHER" id="PTHR22617:SF41">
    <property type="entry name" value="CHEMOTAXIS SIGNAL TRANSDUCTION SYSTEM ADAPTOR PROTEIN CHEW"/>
    <property type="match status" value="1"/>
</dbReference>
<dbReference type="Gene3D" id="2.30.30.40">
    <property type="entry name" value="SH3 Domains"/>
    <property type="match status" value="1"/>
</dbReference>
<dbReference type="SMART" id="SM00260">
    <property type="entry name" value="CheW"/>
    <property type="match status" value="1"/>
</dbReference>
<dbReference type="GO" id="GO:0007165">
    <property type="term" value="P:signal transduction"/>
    <property type="evidence" value="ECO:0007669"/>
    <property type="project" value="InterPro"/>
</dbReference>
<dbReference type="Pfam" id="PF01584">
    <property type="entry name" value="CheW"/>
    <property type="match status" value="1"/>
</dbReference>
<dbReference type="SUPFAM" id="SSF50341">
    <property type="entry name" value="CheW-like"/>
    <property type="match status" value="1"/>
</dbReference>
<protein>
    <submittedName>
        <fullName evidence="2">Chemotaxis protein CheW</fullName>
    </submittedName>
</protein>
<dbReference type="PANTHER" id="PTHR22617">
    <property type="entry name" value="CHEMOTAXIS SENSOR HISTIDINE KINASE-RELATED"/>
    <property type="match status" value="1"/>
</dbReference>
<dbReference type="RefSeq" id="WP_094060511.1">
    <property type="nucleotide sequence ID" value="NZ_CP022530.1"/>
</dbReference>
<dbReference type="KEGG" id="bsan:CHH28_11870"/>
<dbReference type="Proteomes" id="UP000202440">
    <property type="component" value="Chromosome"/>
</dbReference>
<dbReference type="PROSITE" id="PS50851">
    <property type="entry name" value="CHEW"/>
    <property type="match status" value="1"/>
</dbReference>
<dbReference type="EMBL" id="CP022530">
    <property type="protein sequence ID" value="ASP39331.1"/>
    <property type="molecule type" value="Genomic_DNA"/>
</dbReference>
<reference evidence="2 3" key="1">
    <citation type="submission" date="2017-07" db="EMBL/GenBank/DDBJ databases">
        <title>Annotated genome sequence of Bacterioplanes sanyensis isolated from Red Sea.</title>
        <authorList>
            <person name="Rehman Z.U."/>
        </authorList>
    </citation>
    <scope>NUCLEOTIDE SEQUENCE [LARGE SCALE GENOMIC DNA]</scope>
    <source>
        <strain evidence="2 3">NV9</strain>
    </source>
</reference>
<dbReference type="OrthoDB" id="9790406at2"/>
<evidence type="ECO:0000313" key="2">
    <source>
        <dbReference type="EMBL" id="ASP39331.1"/>
    </source>
</evidence>
<dbReference type="InterPro" id="IPR039315">
    <property type="entry name" value="CheW"/>
</dbReference>
<gene>
    <name evidence="2" type="ORF">CHH28_11870</name>
</gene>
<sequence>MEMLEQTPALTNQYLTFMVHGKRYAISILEVKEIIEVSSMTRVPMAADAIRGVINLRGNVAPVIDLNQRLKNTATKIGRRSVILVVERHDQQDREIFGMLVDSVSEIVEIDLHDIQDAPDFGVGIRQEFIERMARINGSFVVMLHLGRILDAEELSQREAS</sequence>
<dbReference type="InterPro" id="IPR002545">
    <property type="entry name" value="CheW-lke_dom"/>
</dbReference>
<dbReference type="Gene3D" id="2.40.50.180">
    <property type="entry name" value="CheA-289, Domain 4"/>
    <property type="match status" value="1"/>
</dbReference>
<keyword evidence="3" id="KW-1185">Reference proteome</keyword>
<name>A0A222FLR9_9GAMM</name>
<dbReference type="InterPro" id="IPR036061">
    <property type="entry name" value="CheW-like_dom_sf"/>
</dbReference>
<dbReference type="AlphaFoldDB" id="A0A222FLR9"/>